<dbReference type="RefSeq" id="XP_028465602.1">
    <property type="nucleotide sequence ID" value="XM_028612007.1"/>
</dbReference>
<feature type="region of interest" description="Disordered" evidence="1">
    <location>
        <begin position="272"/>
        <end position="300"/>
    </location>
</feature>
<dbReference type="Pfam" id="PF19189">
    <property type="entry name" value="Mtf2"/>
    <property type="match status" value="1"/>
</dbReference>
<evidence type="ECO:0000256" key="1">
    <source>
        <dbReference type="SAM" id="MobiDB-lite"/>
    </source>
</evidence>
<organism evidence="3 4">
    <name type="scientific">Sodiomyces alkalinus (strain CBS 110278 / VKM F-3762 / F11)</name>
    <name type="common">Alkaliphilic filamentous fungus</name>
    <dbReference type="NCBI Taxonomy" id="1314773"/>
    <lineage>
        <taxon>Eukaryota</taxon>
        <taxon>Fungi</taxon>
        <taxon>Dikarya</taxon>
        <taxon>Ascomycota</taxon>
        <taxon>Pezizomycotina</taxon>
        <taxon>Sordariomycetes</taxon>
        <taxon>Hypocreomycetidae</taxon>
        <taxon>Glomerellales</taxon>
        <taxon>Plectosphaerellaceae</taxon>
        <taxon>Sodiomyces</taxon>
    </lineage>
</organism>
<dbReference type="PANTHER" id="PTHR39468">
    <property type="entry name" value="CHROMOSOME 7, WHOLE GENOME SHOTGUN SEQUENCE"/>
    <property type="match status" value="1"/>
</dbReference>
<evidence type="ECO:0000259" key="2">
    <source>
        <dbReference type="Pfam" id="PF19189"/>
    </source>
</evidence>
<evidence type="ECO:0000313" key="3">
    <source>
        <dbReference type="EMBL" id="ROT37796.1"/>
    </source>
</evidence>
<evidence type="ECO:0000313" key="4">
    <source>
        <dbReference type="Proteomes" id="UP000272025"/>
    </source>
</evidence>
<feature type="domain" description="Mtf2-like C-terminal" evidence="2">
    <location>
        <begin position="233"/>
        <end position="405"/>
    </location>
</feature>
<dbReference type="STRING" id="1314773.A0A3N2PU01"/>
<dbReference type="Proteomes" id="UP000272025">
    <property type="component" value="Unassembled WGS sequence"/>
</dbReference>
<dbReference type="OrthoDB" id="2444174at2759"/>
<keyword evidence="4" id="KW-1185">Reference proteome</keyword>
<proteinExistence type="predicted"/>
<sequence length="446" mass="49973">MATTLLPFLYQTRTLLRAGARLPRVTLTVTPRSRPLHTCHRLARQPRDDDLENVPFLWDEKSEQAYKDELAAKSGKRYRYTDDDARGEDAVSSTITPAEERTFREIFTNIARGSVARAASVTLANPEETKKTQLRILDILRDAAGEGVRKTGSSAAADERHTIHLDTDAESIPEWMMKYPPSLRRSARAAFDPLGASRRRTQSVRGEEELEQEQEQEEHVDPEATQPSAEHQAIRDQAVQRMDALLRACRTDFEVWDLLEREVFSMTKRLGIMDPGSQHESTEPPAAPENDAPQSASATPELSIEIHGPLYSVHLLQSLRTLDGGFSRPSPLALSMLPRIRELGLASYVLGASTPFYNELCAIMWRRHGDVRGVIALLREMMYVGLSFDQDTLDLVHEMETALDAMGQDGARPFSKVLATMPDYSIDVQSQLAKLANKVEAAVRLR</sequence>
<dbReference type="EMBL" id="ML119056">
    <property type="protein sequence ID" value="ROT37796.1"/>
    <property type="molecule type" value="Genomic_DNA"/>
</dbReference>
<dbReference type="GeneID" id="39580485"/>
<accession>A0A3N2PU01</accession>
<protein>
    <recommendedName>
        <fullName evidence="2">Mtf2-like C-terminal domain-containing protein</fullName>
    </recommendedName>
</protein>
<feature type="region of interest" description="Disordered" evidence="1">
    <location>
        <begin position="190"/>
        <end position="234"/>
    </location>
</feature>
<dbReference type="InterPro" id="IPR043837">
    <property type="entry name" value="Mtf2-like_C"/>
</dbReference>
<dbReference type="PANTHER" id="PTHR39468:SF1">
    <property type="entry name" value="MTF2-LIKE C-TERMINAL DOMAIN-CONTAINING PROTEIN"/>
    <property type="match status" value="1"/>
</dbReference>
<name>A0A3N2PU01_SODAK</name>
<reference evidence="3 4" key="1">
    <citation type="journal article" date="2018" name="Mol. Ecol.">
        <title>The obligate alkalophilic soda-lake fungus Sodiomyces alkalinus has shifted to a protein diet.</title>
        <authorList>
            <person name="Grum-Grzhimaylo A.A."/>
            <person name="Falkoski D.L."/>
            <person name="van den Heuvel J."/>
            <person name="Valero-Jimenez C.A."/>
            <person name="Min B."/>
            <person name="Choi I.G."/>
            <person name="Lipzen A."/>
            <person name="Daum C.G."/>
            <person name="Aanen D.K."/>
            <person name="Tsang A."/>
            <person name="Henrissat B."/>
            <person name="Bilanenko E.N."/>
            <person name="de Vries R.P."/>
            <person name="van Kan J.A.L."/>
            <person name="Grigoriev I.V."/>
            <person name="Debets A.J.M."/>
        </authorList>
    </citation>
    <scope>NUCLEOTIDE SEQUENCE [LARGE SCALE GENOMIC DNA]</scope>
    <source>
        <strain evidence="3 4">F11</strain>
    </source>
</reference>
<dbReference type="InterPro" id="IPR040009">
    <property type="entry name" value="Mtf2/C5D6.12-like"/>
</dbReference>
<dbReference type="GO" id="GO:0005739">
    <property type="term" value="C:mitochondrion"/>
    <property type="evidence" value="ECO:0007669"/>
    <property type="project" value="InterPro"/>
</dbReference>
<gene>
    <name evidence="3" type="ORF">SODALDRAFT_333552</name>
</gene>
<dbReference type="AlphaFoldDB" id="A0A3N2PU01"/>